<comment type="caution">
    <text evidence="2">The sequence shown here is derived from an EMBL/GenBank/DDBJ whole genome shotgun (WGS) entry which is preliminary data.</text>
</comment>
<gene>
    <name evidence="2" type="ORF">Nepgr_023544</name>
</gene>
<keyword evidence="3" id="KW-1185">Reference proteome</keyword>
<accession>A0AAD3XXT5</accession>
<organism evidence="2 3">
    <name type="scientific">Nepenthes gracilis</name>
    <name type="common">Slender pitcher plant</name>
    <dbReference type="NCBI Taxonomy" id="150966"/>
    <lineage>
        <taxon>Eukaryota</taxon>
        <taxon>Viridiplantae</taxon>
        <taxon>Streptophyta</taxon>
        <taxon>Embryophyta</taxon>
        <taxon>Tracheophyta</taxon>
        <taxon>Spermatophyta</taxon>
        <taxon>Magnoliopsida</taxon>
        <taxon>eudicotyledons</taxon>
        <taxon>Gunneridae</taxon>
        <taxon>Pentapetalae</taxon>
        <taxon>Caryophyllales</taxon>
        <taxon>Nepenthaceae</taxon>
        <taxon>Nepenthes</taxon>
    </lineage>
</organism>
<dbReference type="Proteomes" id="UP001279734">
    <property type="component" value="Unassembled WGS sequence"/>
</dbReference>
<reference evidence="2" key="1">
    <citation type="submission" date="2023-05" db="EMBL/GenBank/DDBJ databases">
        <title>Nepenthes gracilis genome sequencing.</title>
        <authorList>
            <person name="Fukushima K."/>
        </authorList>
    </citation>
    <scope>NUCLEOTIDE SEQUENCE</scope>
    <source>
        <strain evidence="2">SING2019-196</strain>
    </source>
</reference>
<evidence type="ECO:0000313" key="3">
    <source>
        <dbReference type="Proteomes" id="UP001279734"/>
    </source>
</evidence>
<feature type="region of interest" description="Disordered" evidence="1">
    <location>
        <begin position="1"/>
        <end position="82"/>
    </location>
</feature>
<evidence type="ECO:0000313" key="2">
    <source>
        <dbReference type="EMBL" id="GMH21702.1"/>
    </source>
</evidence>
<proteinExistence type="predicted"/>
<name>A0AAD3XXT5_NEPGR</name>
<sequence>MNTIPHISGSWGRSRNEFPKQSSRLSKPDRLPIIQFPSLSPNPANRARKRQTNWDESCSLGLRMSTRGDAGPGRASSRCADLSSAQRRPLIRVATSRARGEKFFNLLSCRFTGTP</sequence>
<dbReference type="EMBL" id="BSYO01000023">
    <property type="protein sequence ID" value="GMH21702.1"/>
    <property type="molecule type" value="Genomic_DNA"/>
</dbReference>
<evidence type="ECO:0000256" key="1">
    <source>
        <dbReference type="SAM" id="MobiDB-lite"/>
    </source>
</evidence>
<dbReference type="AlphaFoldDB" id="A0AAD3XXT5"/>
<protein>
    <submittedName>
        <fullName evidence="2">Uncharacterized protein</fullName>
    </submittedName>
</protein>